<dbReference type="SUPFAM" id="SSF54928">
    <property type="entry name" value="RNA-binding domain, RBD"/>
    <property type="match status" value="1"/>
</dbReference>
<name>A0A1D1VM64_RAMVA</name>
<evidence type="ECO:0000313" key="4">
    <source>
        <dbReference type="Proteomes" id="UP000186922"/>
    </source>
</evidence>
<dbReference type="Pfam" id="PF04847">
    <property type="entry name" value="Calcipressin"/>
    <property type="match status" value="1"/>
</dbReference>
<dbReference type="PANTHER" id="PTHR10300">
    <property type="entry name" value="CALCIPRESSIN"/>
    <property type="match status" value="1"/>
</dbReference>
<feature type="compositionally biased region" description="Polar residues" evidence="2">
    <location>
        <begin position="226"/>
        <end position="237"/>
    </location>
</feature>
<dbReference type="Proteomes" id="UP000186922">
    <property type="component" value="Unassembled WGS sequence"/>
</dbReference>
<dbReference type="GO" id="GO:0005634">
    <property type="term" value="C:nucleus"/>
    <property type="evidence" value="ECO:0007669"/>
    <property type="project" value="TreeGrafter"/>
</dbReference>
<feature type="region of interest" description="Disordered" evidence="2">
    <location>
        <begin position="224"/>
        <end position="260"/>
    </location>
</feature>
<proteinExistence type="inferred from homology"/>
<comment type="similarity">
    <text evidence="1">Belongs to the RCAN family.</text>
</comment>
<dbReference type="OrthoDB" id="17212at2759"/>
<dbReference type="GO" id="GO:0019722">
    <property type="term" value="P:calcium-mediated signaling"/>
    <property type="evidence" value="ECO:0007669"/>
    <property type="project" value="InterPro"/>
</dbReference>
<dbReference type="STRING" id="947166.A0A1D1VM64"/>
<feature type="region of interest" description="Disordered" evidence="2">
    <location>
        <begin position="1"/>
        <end position="53"/>
    </location>
</feature>
<evidence type="ECO:0000313" key="3">
    <source>
        <dbReference type="EMBL" id="GAV00848.1"/>
    </source>
</evidence>
<organism evidence="3 4">
    <name type="scientific">Ramazzottius varieornatus</name>
    <name type="common">Water bear</name>
    <name type="synonym">Tardigrade</name>
    <dbReference type="NCBI Taxonomy" id="947166"/>
    <lineage>
        <taxon>Eukaryota</taxon>
        <taxon>Metazoa</taxon>
        <taxon>Ecdysozoa</taxon>
        <taxon>Tardigrada</taxon>
        <taxon>Eutardigrada</taxon>
        <taxon>Parachela</taxon>
        <taxon>Hypsibioidea</taxon>
        <taxon>Ramazzottiidae</taxon>
        <taxon>Ramazzottius</taxon>
    </lineage>
</organism>
<dbReference type="EMBL" id="BDGG01000006">
    <property type="protein sequence ID" value="GAV00848.1"/>
    <property type="molecule type" value="Genomic_DNA"/>
</dbReference>
<dbReference type="Gene3D" id="3.30.70.330">
    <property type="match status" value="1"/>
</dbReference>
<protein>
    <recommendedName>
        <fullName evidence="5">Calcipressin</fullName>
    </recommendedName>
</protein>
<dbReference type="InterPro" id="IPR006931">
    <property type="entry name" value="Calcipressin"/>
</dbReference>
<accession>A0A1D1VM64</accession>
<evidence type="ECO:0000256" key="2">
    <source>
        <dbReference type="SAM" id="MobiDB-lite"/>
    </source>
</evidence>
<dbReference type="GO" id="GO:0003676">
    <property type="term" value="F:nucleic acid binding"/>
    <property type="evidence" value="ECO:0007669"/>
    <property type="project" value="InterPro"/>
</dbReference>
<dbReference type="GO" id="GO:0008597">
    <property type="term" value="F:calcium-dependent protein serine/threonine phosphatase regulator activity"/>
    <property type="evidence" value="ECO:0007669"/>
    <property type="project" value="TreeGrafter"/>
</dbReference>
<dbReference type="GO" id="GO:0005737">
    <property type="term" value="C:cytoplasm"/>
    <property type="evidence" value="ECO:0007669"/>
    <property type="project" value="TreeGrafter"/>
</dbReference>
<reference evidence="3 4" key="1">
    <citation type="journal article" date="2016" name="Nat. Commun.">
        <title>Extremotolerant tardigrade genome and improved radiotolerance of human cultured cells by tardigrade-unique protein.</title>
        <authorList>
            <person name="Hashimoto T."/>
            <person name="Horikawa D.D."/>
            <person name="Saito Y."/>
            <person name="Kuwahara H."/>
            <person name="Kozuka-Hata H."/>
            <person name="Shin-I T."/>
            <person name="Minakuchi Y."/>
            <person name="Ohishi K."/>
            <person name="Motoyama A."/>
            <person name="Aizu T."/>
            <person name="Enomoto A."/>
            <person name="Kondo K."/>
            <person name="Tanaka S."/>
            <person name="Hara Y."/>
            <person name="Koshikawa S."/>
            <person name="Sagara H."/>
            <person name="Miura T."/>
            <person name="Yokobori S."/>
            <person name="Miyagawa K."/>
            <person name="Suzuki Y."/>
            <person name="Kubo T."/>
            <person name="Oyama M."/>
            <person name="Kohara Y."/>
            <person name="Fujiyama A."/>
            <person name="Arakawa K."/>
            <person name="Katayama T."/>
            <person name="Toyoda A."/>
            <person name="Kunieda T."/>
        </authorList>
    </citation>
    <scope>NUCLEOTIDE SEQUENCE [LARGE SCALE GENOMIC DNA]</scope>
    <source>
        <strain evidence="3 4">YOKOZUNA-1</strain>
    </source>
</reference>
<comment type="caution">
    <text evidence="3">The sequence shown here is derived from an EMBL/GenBank/DDBJ whole genome shotgun (WGS) entry which is preliminary data.</text>
</comment>
<dbReference type="InterPro" id="IPR035979">
    <property type="entry name" value="RBD_domain_sf"/>
</dbReference>
<evidence type="ECO:0000256" key="1">
    <source>
        <dbReference type="ARBA" id="ARBA00008209"/>
    </source>
</evidence>
<keyword evidence="4" id="KW-1185">Reference proteome</keyword>
<gene>
    <name evidence="3" type="primary">RvY_11640-1</name>
    <name evidence="3" type="synonym">RvY_11640.1</name>
    <name evidence="3" type="ORF">RvY_11640</name>
</gene>
<sequence length="260" mass="29224">MDADVDMDYNPDFSRPSRKRDLRKLNSAGSTDSEDISEASSGGSPYHQHVDPPEQTSQILVTNMDPEIFTDQNMMQSFESLIRQFDPSPKIFYFRSFARARVDMESVYHAVQARQQLNGFLFGSRTLKCFIFKDLFLGRRNSGHLELPPLEKQFLISPPASPPVGWEPVLEDGPVIDYDLLAALAGLQPGESHELHPGVRDKNIPAIILQPCIDAGDLDMRRMSLSDMSDGSSTENHPPSYRREAKPSFEAVKTRRPPTS</sequence>
<dbReference type="PANTHER" id="PTHR10300:SF14">
    <property type="entry name" value="PROTEIN SARAH"/>
    <property type="match status" value="1"/>
</dbReference>
<dbReference type="InterPro" id="IPR012677">
    <property type="entry name" value="Nucleotide-bd_a/b_plait_sf"/>
</dbReference>
<evidence type="ECO:0008006" key="5">
    <source>
        <dbReference type="Google" id="ProtNLM"/>
    </source>
</evidence>
<dbReference type="AlphaFoldDB" id="A0A1D1VM64"/>